<gene>
    <name evidence="15" type="primary">B3GNT5</name>
    <name evidence="15" type="synonym">b3gnt5a</name>
</gene>
<evidence type="ECO:0000256" key="6">
    <source>
        <dbReference type="ARBA" id="ARBA00022692"/>
    </source>
</evidence>
<comment type="pathway">
    <text evidence="2">Protein modification; protein glycosylation.</text>
</comment>
<evidence type="ECO:0000256" key="8">
    <source>
        <dbReference type="ARBA" id="ARBA00022989"/>
    </source>
</evidence>
<evidence type="ECO:0000256" key="11">
    <source>
        <dbReference type="ARBA" id="ARBA00023180"/>
    </source>
</evidence>
<comment type="similarity">
    <text evidence="3 14">Belongs to the glycosyltransferase 31 family.</text>
</comment>
<dbReference type="EC" id="2.4.1.-" evidence="14"/>
<evidence type="ECO:0000256" key="1">
    <source>
        <dbReference type="ARBA" id="ARBA00004323"/>
    </source>
</evidence>
<keyword evidence="16" id="KW-1185">Reference proteome</keyword>
<protein>
    <recommendedName>
        <fullName evidence="14">Hexosyltransferase</fullName>
        <ecNumber evidence="14">2.4.1.-</ecNumber>
    </recommendedName>
</protein>
<reference evidence="15" key="3">
    <citation type="submission" date="2025-09" db="UniProtKB">
        <authorList>
            <consortium name="Ensembl"/>
        </authorList>
    </citation>
    <scope>IDENTIFICATION</scope>
</reference>
<organism evidence="15 16">
    <name type="scientific">Erpetoichthys calabaricus</name>
    <name type="common">Rope fish</name>
    <name type="synonym">Calamoichthys calabaricus</name>
    <dbReference type="NCBI Taxonomy" id="27687"/>
    <lineage>
        <taxon>Eukaryota</taxon>
        <taxon>Metazoa</taxon>
        <taxon>Chordata</taxon>
        <taxon>Craniata</taxon>
        <taxon>Vertebrata</taxon>
        <taxon>Euteleostomi</taxon>
        <taxon>Actinopterygii</taxon>
        <taxon>Polypteriformes</taxon>
        <taxon>Polypteridae</taxon>
        <taxon>Erpetoichthys</taxon>
    </lineage>
</organism>
<evidence type="ECO:0000313" key="16">
    <source>
        <dbReference type="Proteomes" id="UP000694620"/>
    </source>
</evidence>
<dbReference type="InterPro" id="IPR002659">
    <property type="entry name" value="Glyco_trans_31"/>
</dbReference>
<comment type="catalytic activity">
    <reaction evidence="12">
        <text>a neolactoside nLc4Cer(d18:1(4E)) + UDP-N-acetyl-alpha-D-glucosamine = a neolactoside IV(3)-beta-GlcNAc-nLc4Cer(d18:1(4E)) + UDP + H(+)</text>
        <dbReference type="Rhea" id="RHEA:23004"/>
        <dbReference type="ChEBI" id="CHEBI:15378"/>
        <dbReference type="ChEBI" id="CHEBI:17006"/>
        <dbReference type="ChEBI" id="CHEBI:57705"/>
        <dbReference type="ChEBI" id="CHEBI:58223"/>
        <dbReference type="ChEBI" id="CHEBI:142448"/>
    </reaction>
    <physiologicalReaction direction="left-to-right" evidence="12">
        <dbReference type="Rhea" id="RHEA:23005"/>
    </physiologicalReaction>
</comment>
<keyword evidence="8 14" id="KW-1133">Transmembrane helix</keyword>
<evidence type="ECO:0000256" key="12">
    <source>
        <dbReference type="ARBA" id="ARBA00048750"/>
    </source>
</evidence>
<keyword evidence="5" id="KW-0808">Transferase</keyword>
<reference evidence="15" key="2">
    <citation type="submission" date="2025-08" db="UniProtKB">
        <authorList>
            <consortium name="Ensembl"/>
        </authorList>
    </citation>
    <scope>IDENTIFICATION</scope>
</reference>
<dbReference type="GO" id="GO:0030148">
    <property type="term" value="P:sphingolipid biosynthetic process"/>
    <property type="evidence" value="ECO:0007669"/>
    <property type="project" value="UniProtKB-ARBA"/>
</dbReference>
<feature type="transmembrane region" description="Helical" evidence="14">
    <location>
        <begin position="37"/>
        <end position="54"/>
    </location>
</feature>
<reference evidence="15" key="1">
    <citation type="submission" date="2021-06" db="EMBL/GenBank/DDBJ databases">
        <authorList>
            <consortium name="Wellcome Sanger Institute Data Sharing"/>
        </authorList>
    </citation>
    <scope>NUCLEOTIDE SEQUENCE [LARGE SCALE GENOMIC DNA]</scope>
</reference>
<dbReference type="OrthoDB" id="115198at2759"/>
<sequence length="403" mass="47007">MQSFCLIISTVPDSGSQRVKKDCRMFLSARRIKKCQFLQLIMTCFLFSLLMIYWEQFDNGVVSHMKSYSYRYLVNSYEFLNESLSLSKADLNGLAKYQYLINHKDKCKNQKVLLLLFVKTSPENSERRVAIRSTWGNETYIQTELKANVKIIFALGTHLNQYNGLLFQNQLLREDKAFHDLVQQDFIDDFHNLTLKLKMQFEWAHLYCSHAKFVMSADDDIFIHMPNLVQYLQELDGRGIQDFWIGRVHRGAPPIRRKESKYYVPYEMYQWAAYPDYTAGAAYVFSGDVASKVYRASLTINTTLYIDDVFMGMCARKVGVIPQYHVYFSGEGRAPYHPCIYNQMMTSHGHVKDIYHLWKEATHPKVRRLSSGILGKLYCTIIKVFLLCKPKYVDTYPCSAAFS</sequence>
<dbReference type="PANTHER" id="PTHR11214">
    <property type="entry name" value="BETA-1,3-N-ACETYLGLUCOSAMINYLTRANSFERASE"/>
    <property type="match status" value="1"/>
</dbReference>
<keyword evidence="7 14" id="KW-0735">Signal-anchor</keyword>
<evidence type="ECO:0000256" key="5">
    <source>
        <dbReference type="ARBA" id="ARBA00022679"/>
    </source>
</evidence>
<dbReference type="Ensembl" id="ENSECRT00000018298.1">
    <property type="protein sequence ID" value="ENSECRP00000017941.1"/>
    <property type="gene ID" value="ENSECRG00000011979.1"/>
</dbReference>
<evidence type="ECO:0000256" key="4">
    <source>
        <dbReference type="ARBA" id="ARBA00022676"/>
    </source>
</evidence>
<dbReference type="GO" id="GO:0006493">
    <property type="term" value="P:protein O-linked glycosylation"/>
    <property type="evidence" value="ECO:0007669"/>
    <property type="project" value="TreeGrafter"/>
</dbReference>
<evidence type="ECO:0000256" key="9">
    <source>
        <dbReference type="ARBA" id="ARBA00023034"/>
    </source>
</evidence>
<dbReference type="Proteomes" id="UP000694620">
    <property type="component" value="Chromosome 2"/>
</dbReference>
<dbReference type="Gene3D" id="3.90.550.50">
    <property type="match status" value="1"/>
</dbReference>
<dbReference type="GeneTree" id="ENSGT00940000159676"/>
<keyword evidence="6 14" id="KW-0812">Transmembrane</keyword>
<dbReference type="GO" id="GO:0047256">
    <property type="term" value="F:lactosylceramide 1,3-N-acetyl-beta-D-glucosaminyltransferase activity"/>
    <property type="evidence" value="ECO:0007669"/>
    <property type="project" value="UniProtKB-EC"/>
</dbReference>
<accession>A0A8C4SKQ4</accession>
<keyword evidence="9 14" id="KW-0333">Golgi apparatus</keyword>
<evidence type="ECO:0000256" key="7">
    <source>
        <dbReference type="ARBA" id="ARBA00022968"/>
    </source>
</evidence>
<evidence type="ECO:0000256" key="2">
    <source>
        <dbReference type="ARBA" id="ARBA00004922"/>
    </source>
</evidence>
<dbReference type="GO" id="GO:0000139">
    <property type="term" value="C:Golgi membrane"/>
    <property type="evidence" value="ECO:0007669"/>
    <property type="project" value="UniProtKB-SubCell"/>
</dbReference>
<evidence type="ECO:0000256" key="14">
    <source>
        <dbReference type="RuleBase" id="RU363063"/>
    </source>
</evidence>
<keyword evidence="11" id="KW-0325">Glycoprotein</keyword>
<name>A0A8C4SKQ4_ERPCA</name>
<dbReference type="Pfam" id="PF01762">
    <property type="entry name" value="Galactosyl_T"/>
    <property type="match status" value="1"/>
</dbReference>
<evidence type="ECO:0000256" key="10">
    <source>
        <dbReference type="ARBA" id="ARBA00023136"/>
    </source>
</evidence>
<comment type="catalytic activity">
    <reaction evidence="13">
        <text>a beta-D-Gal-(1-&gt;4)-beta-D-Glc-(1&lt;-&gt;1)-Cer(d18:1(4E)) + UDP-N-acetyl-alpha-D-glucosamine = a beta-D-GlcNAc-(1-&gt;3)-beta-D-Gal-(1-&gt;4)-beta-D-Glc-(1&lt;-&gt;1)-Cer(d18:1(4E)) + UDP + H(+)</text>
        <dbReference type="Rhea" id="RHEA:13905"/>
        <dbReference type="ChEBI" id="CHEBI:15378"/>
        <dbReference type="ChEBI" id="CHEBI:17103"/>
        <dbReference type="ChEBI" id="CHEBI:17950"/>
        <dbReference type="ChEBI" id="CHEBI:57705"/>
        <dbReference type="ChEBI" id="CHEBI:58223"/>
        <dbReference type="EC" id="2.4.1.206"/>
    </reaction>
    <physiologicalReaction direction="left-to-right" evidence="13">
        <dbReference type="Rhea" id="RHEA:13906"/>
    </physiologicalReaction>
</comment>
<comment type="subcellular location">
    <subcellularLocation>
        <location evidence="1 14">Golgi apparatus membrane</location>
        <topology evidence="1 14">Single-pass type II membrane protein</topology>
    </subcellularLocation>
</comment>
<proteinExistence type="inferred from homology"/>
<dbReference type="AlphaFoldDB" id="A0A8C4SKQ4"/>
<evidence type="ECO:0000256" key="3">
    <source>
        <dbReference type="ARBA" id="ARBA00008661"/>
    </source>
</evidence>
<evidence type="ECO:0000256" key="13">
    <source>
        <dbReference type="ARBA" id="ARBA00049239"/>
    </source>
</evidence>
<keyword evidence="10 14" id="KW-0472">Membrane</keyword>
<dbReference type="FunFam" id="3.90.550.50:FF:000019">
    <property type="entry name" value="Hexosyltransferase"/>
    <property type="match status" value="1"/>
</dbReference>
<dbReference type="PANTHER" id="PTHR11214:SF21">
    <property type="entry name" value="LACTOSYLCERAMIDE 1,3-N-ACETYL-BETA-D-GLUCOSAMINYLTRANSFERASE"/>
    <property type="match status" value="1"/>
</dbReference>
<keyword evidence="4 14" id="KW-0328">Glycosyltransferase</keyword>
<evidence type="ECO:0000313" key="15">
    <source>
        <dbReference type="Ensembl" id="ENSECRP00000017941.1"/>
    </source>
</evidence>